<keyword evidence="3 10" id="KW-0662">Pyridine nucleotide biosynthesis</keyword>
<dbReference type="Pfam" id="PF01467">
    <property type="entry name" value="CTP_transf_like"/>
    <property type="match status" value="1"/>
</dbReference>
<evidence type="ECO:0000256" key="4">
    <source>
        <dbReference type="ARBA" id="ARBA00022679"/>
    </source>
</evidence>
<evidence type="ECO:0000313" key="12">
    <source>
        <dbReference type="EMBL" id="SCB89476.1"/>
    </source>
</evidence>
<dbReference type="InterPro" id="IPR004821">
    <property type="entry name" value="Cyt_trans-like"/>
</dbReference>
<keyword evidence="7 10" id="KW-0067">ATP-binding</keyword>
<dbReference type="EMBL" id="FMAU01000001">
    <property type="protein sequence ID" value="SCB89476.1"/>
    <property type="molecule type" value="Genomic_DNA"/>
</dbReference>
<reference evidence="13" key="1">
    <citation type="submission" date="2016-08" db="EMBL/GenBank/DDBJ databases">
        <authorList>
            <person name="Varghese N."/>
            <person name="Submissions Spin"/>
        </authorList>
    </citation>
    <scope>NUCLEOTIDE SEQUENCE [LARGE SCALE GENOMIC DNA]</scope>
    <source>
        <strain evidence="13">SGD-1123</strain>
    </source>
</reference>
<dbReference type="GO" id="GO:0005524">
    <property type="term" value="F:ATP binding"/>
    <property type="evidence" value="ECO:0007669"/>
    <property type="project" value="UniProtKB-KW"/>
</dbReference>
<keyword evidence="8 10" id="KW-0520">NAD</keyword>
<dbReference type="GO" id="GO:0009435">
    <property type="term" value="P:NAD+ biosynthetic process"/>
    <property type="evidence" value="ECO:0007669"/>
    <property type="project" value="UniProtKB-UniRule"/>
</dbReference>
<dbReference type="InterPro" id="IPR005248">
    <property type="entry name" value="NadD/NMNAT"/>
</dbReference>
<feature type="domain" description="Cytidyltransferase-like" evidence="11">
    <location>
        <begin position="7"/>
        <end position="161"/>
    </location>
</feature>
<evidence type="ECO:0000256" key="3">
    <source>
        <dbReference type="ARBA" id="ARBA00022642"/>
    </source>
</evidence>
<dbReference type="EC" id="2.7.7.18" evidence="10"/>
<dbReference type="InterPro" id="IPR014729">
    <property type="entry name" value="Rossmann-like_a/b/a_fold"/>
</dbReference>
<dbReference type="UniPathway" id="UPA00253">
    <property type="reaction ID" value="UER00332"/>
</dbReference>
<evidence type="ECO:0000256" key="8">
    <source>
        <dbReference type="ARBA" id="ARBA00023027"/>
    </source>
</evidence>
<dbReference type="OrthoDB" id="5295945at2"/>
<accession>A0A0V8HM85</accession>
<keyword evidence="13" id="KW-1185">Reference proteome</keyword>
<dbReference type="HAMAP" id="MF_00244">
    <property type="entry name" value="NaMN_adenylyltr"/>
    <property type="match status" value="1"/>
</dbReference>
<organism evidence="12 13">
    <name type="scientific">[Bacillus] enclensis</name>
    <dbReference type="NCBI Taxonomy" id="1402860"/>
    <lineage>
        <taxon>Bacteria</taxon>
        <taxon>Bacillati</taxon>
        <taxon>Bacillota</taxon>
        <taxon>Bacilli</taxon>
        <taxon>Bacillales</taxon>
        <taxon>Bacillaceae</taxon>
        <taxon>Rossellomorea</taxon>
    </lineage>
</organism>
<evidence type="ECO:0000256" key="2">
    <source>
        <dbReference type="ARBA" id="ARBA00005019"/>
    </source>
</evidence>
<dbReference type="NCBIfam" id="NF000840">
    <property type="entry name" value="PRK00071.1-3"/>
    <property type="match status" value="1"/>
</dbReference>
<comment type="similarity">
    <text evidence="10">Belongs to the NadD family.</text>
</comment>
<sequence>MKKKIGLLGGTFNPPHIGHLIIAEQVLEKVGLDEIRFLPNRVPPHKEKDETVSADQRLRMLEGAIKGNPKFGVEQIELEREGTSYTYDTIKALTERDPEIDYSFIIGGDMIEYLPKWHKVEELIEMVEFIGVNRPSYRHETPYKLHYVEVPDMAVSSSFIRDSVRKKQSIRYLVTDEVYRIIEEENLYG</sequence>
<dbReference type="CDD" id="cd02165">
    <property type="entry name" value="NMNAT"/>
    <property type="match status" value="1"/>
</dbReference>
<comment type="pathway">
    <text evidence="2 10">Cofactor biosynthesis; NAD(+) biosynthesis; deamido-NAD(+) from nicotinate D-ribonucleotide: step 1/1.</text>
</comment>
<dbReference type="NCBIfam" id="NF000841">
    <property type="entry name" value="PRK00071.1-4"/>
    <property type="match status" value="1"/>
</dbReference>
<protein>
    <recommendedName>
        <fullName evidence="10">Probable nicotinate-nucleotide adenylyltransferase</fullName>
        <ecNumber evidence="10">2.7.7.18</ecNumber>
    </recommendedName>
    <alternativeName>
        <fullName evidence="10">Deamido-NAD(+) diphosphorylase</fullName>
    </alternativeName>
    <alternativeName>
        <fullName evidence="10">Deamido-NAD(+) pyrophosphorylase</fullName>
    </alternativeName>
    <alternativeName>
        <fullName evidence="10">Nicotinate mononucleotide adenylyltransferase</fullName>
        <shortName evidence="10">NaMN adenylyltransferase</shortName>
    </alternativeName>
</protein>
<evidence type="ECO:0000256" key="9">
    <source>
        <dbReference type="ARBA" id="ARBA00048721"/>
    </source>
</evidence>
<evidence type="ECO:0000259" key="11">
    <source>
        <dbReference type="Pfam" id="PF01467"/>
    </source>
</evidence>
<evidence type="ECO:0000256" key="1">
    <source>
        <dbReference type="ARBA" id="ARBA00002324"/>
    </source>
</evidence>
<dbReference type="Proteomes" id="UP000181997">
    <property type="component" value="Unassembled WGS sequence"/>
</dbReference>
<keyword evidence="6 10" id="KW-0547">Nucleotide-binding</keyword>
<evidence type="ECO:0000256" key="6">
    <source>
        <dbReference type="ARBA" id="ARBA00022741"/>
    </source>
</evidence>
<dbReference type="NCBIfam" id="TIGR00482">
    <property type="entry name" value="nicotinate (nicotinamide) nucleotide adenylyltransferase"/>
    <property type="match status" value="1"/>
</dbReference>
<keyword evidence="4 10" id="KW-0808">Transferase</keyword>
<dbReference type="Gene3D" id="3.40.50.620">
    <property type="entry name" value="HUPs"/>
    <property type="match status" value="1"/>
</dbReference>
<dbReference type="AlphaFoldDB" id="A0A0V8HM85"/>
<dbReference type="PANTHER" id="PTHR39321">
    <property type="entry name" value="NICOTINATE-NUCLEOTIDE ADENYLYLTRANSFERASE-RELATED"/>
    <property type="match status" value="1"/>
</dbReference>
<comment type="function">
    <text evidence="1 10">Catalyzes the reversible adenylation of nicotinate mononucleotide (NaMN) to nicotinic acid adenine dinucleotide (NaAD).</text>
</comment>
<name>A0A0V8HM85_9BACI</name>
<dbReference type="PANTHER" id="PTHR39321:SF3">
    <property type="entry name" value="PHOSPHOPANTETHEINE ADENYLYLTRANSFERASE"/>
    <property type="match status" value="1"/>
</dbReference>
<dbReference type="GO" id="GO:0004515">
    <property type="term" value="F:nicotinate-nucleotide adenylyltransferase activity"/>
    <property type="evidence" value="ECO:0007669"/>
    <property type="project" value="UniProtKB-UniRule"/>
</dbReference>
<dbReference type="SUPFAM" id="SSF52374">
    <property type="entry name" value="Nucleotidylyl transferase"/>
    <property type="match status" value="1"/>
</dbReference>
<dbReference type="NCBIfam" id="TIGR00125">
    <property type="entry name" value="cyt_tran_rel"/>
    <property type="match status" value="1"/>
</dbReference>
<evidence type="ECO:0000256" key="5">
    <source>
        <dbReference type="ARBA" id="ARBA00022695"/>
    </source>
</evidence>
<evidence type="ECO:0000313" key="13">
    <source>
        <dbReference type="Proteomes" id="UP000181997"/>
    </source>
</evidence>
<keyword evidence="5 10" id="KW-0548">Nucleotidyltransferase</keyword>
<evidence type="ECO:0000256" key="7">
    <source>
        <dbReference type="ARBA" id="ARBA00022840"/>
    </source>
</evidence>
<evidence type="ECO:0000256" key="10">
    <source>
        <dbReference type="HAMAP-Rule" id="MF_00244"/>
    </source>
</evidence>
<gene>
    <name evidence="10" type="primary">nadD</name>
    <name evidence="12" type="ORF">GA0061094_1226</name>
</gene>
<proteinExistence type="inferred from homology"/>
<comment type="catalytic activity">
    <reaction evidence="9 10">
        <text>nicotinate beta-D-ribonucleotide + ATP + H(+) = deamido-NAD(+) + diphosphate</text>
        <dbReference type="Rhea" id="RHEA:22860"/>
        <dbReference type="ChEBI" id="CHEBI:15378"/>
        <dbReference type="ChEBI" id="CHEBI:30616"/>
        <dbReference type="ChEBI" id="CHEBI:33019"/>
        <dbReference type="ChEBI" id="CHEBI:57502"/>
        <dbReference type="ChEBI" id="CHEBI:58437"/>
        <dbReference type="EC" id="2.7.7.18"/>
    </reaction>
</comment>
<dbReference type="RefSeq" id="WP_058297830.1">
    <property type="nucleotide sequence ID" value="NZ_FMAU01000001.1"/>
</dbReference>